<keyword evidence="5" id="KW-0551">Lipid droplet</keyword>
<feature type="region of interest" description="Disordered" evidence="9">
    <location>
        <begin position="1"/>
        <end position="40"/>
    </location>
</feature>
<dbReference type="Pfam" id="PF01277">
    <property type="entry name" value="Oleosin"/>
    <property type="match status" value="1"/>
</dbReference>
<dbReference type="GO" id="GO:0016020">
    <property type="term" value="C:membrane"/>
    <property type="evidence" value="ECO:0007669"/>
    <property type="project" value="UniProtKB-SubCell"/>
</dbReference>
<sequence>MSHSLLHCSSMADRDRPQPHQVHVRPQHQFGGKTLSQKGPSSSKVLAVITLLPVGGTLLGLAGLTFIGTLIGLAVTTPLFVICSPVLVPVAITIGLVVLAFLASGALGVIGLSSLSWAFKYFRQAGGTEQLEQAKKRMQDMAAQMGQQTKDVTHKVHDKAQEAGK</sequence>
<comment type="function">
    <text evidence="1">May have a structural role to stabilize the lipid body during desiccation of the seed by preventing coalescence of the oil. Probably interacts with both lipid and phospholipid moieties of lipid bodies. May also provide recognition signals for specific lipase anchorage in lipolysis during seedling growth.</text>
</comment>
<dbReference type="PANTHER" id="PTHR33203">
    <property type="entry name" value="OLEOSIN"/>
    <property type="match status" value="1"/>
</dbReference>
<feature type="region of interest" description="Disordered" evidence="9">
    <location>
        <begin position="146"/>
        <end position="165"/>
    </location>
</feature>
<accession>A0ABC8U320</accession>
<keyword evidence="8 10" id="KW-0472">Membrane</keyword>
<evidence type="ECO:0000256" key="2">
    <source>
        <dbReference type="ARBA" id="ARBA00004141"/>
    </source>
</evidence>
<evidence type="ECO:0000313" key="12">
    <source>
        <dbReference type="Proteomes" id="UP001642360"/>
    </source>
</evidence>
<dbReference type="PANTHER" id="PTHR33203:SF44">
    <property type="entry name" value="OLEOSIN 20.3 KDA"/>
    <property type="match status" value="1"/>
</dbReference>
<dbReference type="Proteomes" id="UP001642360">
    <property type="component" value="Unassembled WGS sequence"/>
</dbReference>
<feature type="compositionally biased region" description="Basic and acidic residues" evidence="9">
    <location>
        <begin position="151"/>
        <end position="165"/>
    </location>
</feature>
<comment type="subcellular location">
    <subcellularLocation>
        <location evidence="3">Lipid droplet</location>
    </subcellularLocation>
    <subcellularLocation>
        <location evidence="2">Membrane</location>
        <topology evidence="2">Multi-pass membrane protein</topology>
    </subcellularLocation>
</comment>
<comment type="similarity">
    <text evidence="4">Belongs to the oleosin family.</text>
</comment>
<evidence type="ECO:0000256" key="10">
    <source>
        <dbReference type="SAM" id="Phobius"/>
    </source>
</evidence>
<name>A0ABC8U320_9AQUA</name>
<organism evidence="11 12">
    <name type="scientific">Ilex paraguariensis</name>
    <name type="common">yerba mate</name>
    <dbReference type="NCBI Taxonomy" id="185542"/>
    <lineage>
        <taxon>Eukaryota</taxon>
        <taxon>Viridiplantae</taxon>
        <taxon>Streptophyta</taxon>
        <taxon>Embryophyta</taxon>
        <taxon>Tracheophyta</taxon>
        <taxon>Spermatophyta</taxon>
        <taxon>Magnoliopsida</taxon>
        <taxon>eudicotyledons</taxon>
        <taxon>Gunneridae</taxon>
        <taxon>Pentapetalae</taxon>
        <taxon>asterids</taxon>
        <taxon>campanulids</taxon>
        <taxon>Aquifoliales</taxon>
        <taxon>Aquifoliaceae</taxon>
        <taxon>Ilex</taxon>
    </lineage>
</organism>
<keyword evidence="12" id="KW-1185">Reference proteome</keyword>
<gene>
    <name evidence="11" type="ORF">ILEXP_LOCUS45990</name>
</gene>
<evidence type="ECO:0008006" key="13">
    <source>
        <dbReference type="Google" id="ProtNLM"/>
    </source>
</evidence>
<protein>
    <recommendedName>
        <fullName evidence="13">Oleosin</fullName>
    </recommendedName>
</protein>
<evidence type="ECO:0000313" key="11">
    <source>
        <dbReference type="EMBL" id="CAK9176153.1"/>
    </source>
</evidence>
<evidence type="ECO:0000256" key="8">
    <source>
        <dbReference type="ARBA" id="ARBA00023136"/>
    </source>
</evidence>
<feature type="transmembrane region" description="Helical" evidence="10">
    <location>
        <begin position="45"/>
        <end position="74"/>
    </location>
</feature>
<evidence type="ECO:0000256" key="5">
    <source>
        <dbReference type="ARBA" id="ARBA00022677"/>
    </source>
</evidence>
<evidence type="ECO:0000256" key="7">
    <source>
        <dbReference type="ARBA" id="ARBA00022989"/>
    </source>
</evidence>
<evidence type="ECO:0000256" key="6">
    <source>
        <dbReference type="ARBA" id="ARBA00022692"/>
    </source>
</evidence>
<keyword evidence="6 10" id="KW-0812">Transmembrane</keyword>
<keyword evidence="7 10" id="KW-1133">Transmembrane helix</keyword>
<evidence type="ECO:0000256" key="9">
    <source>
        <dbReference type="SAM" id="MobiDB-lite"/>
    </source>
</evidence>
<dbReference type="GO" id="GO:0048608">
    <property type="term" value="P:reproductive structure development"/>
    <property type="evidence" value="ECO:0007669"/>
    <property type="project" value="UniProtKB-ARBA"/>
</dbReference>
<dbReference type="EMBL" id="CAUOFW020006758">
    <property type="protein sequence ID" value="CAK9176153.1"/>
    <property type="molecule type" value="Genomic_DNA"/>
</dbReference>
<evidence type="ECO:0000256" key="1">
    <source>
        <dbReference type="ARBA" id="ARBA00002582"/>
    </source>
</evidence>
<evidence type="ECO:0000256" key="3">
    <source>
        <dbReference type="ARBA" id="ARBA00004502"/>
    </source>
</evidence>
<comment type="caution">
    <text evidence="11">The sequence shown here is derived from an EMBL/GenBank/DDBJ whole genome shotgun (WGS) entry which is preliminary data.</text>
</comment>
<evidence type="ECO:0000256" key="4">
    <source>
        <dbReference type="ARBA" id="ARBA00010858"/>
    </source>
</evidence>
<dbReference type="InterPro" id="IPR000136">
    <property type="entry name" value="Oleosin"/>
</dbReference>
<dbReference type="GO" id="GO:0009791">
    <property type="term" value="P:post-embryonic development"/>
    <property type="evidence" value="ECO:0007669"/>
    <property type="project" value="UniProtKB-ARBA"/>
</dbReference>
<reference evidence="11 12" key="1">
    <citation type="submission" date="2024-02" db="EMBL/GenBank/DDBJ databases">
        <authorList>
            <person name="Vignale AGUSTIN F."/>
            <person name="Sosa J E."/>
            <person name="Modenutti C."/>
        </authorList>
    </citation>
    <scope>NUCLEOTIDE SEQUENCE [LARGE SCALE GENOMIC DNA]</scope>
</reference>
<proteinExistence type="inferred from homology"/>
<dbReference type="AlphaFoldDB" id="A0ABC8U320"/>
<feature type="transmembrane region" description="Helical" evidence="10">
    <location>
        <begin position="86"/>
        <end position="113"/>
    </location>
</feature>
<dbReference type="GO" id="GO:0005811">
    <property type="term" value="C:lipid droplet"/>
    <property type="evidence" value="ECO:0007669"/>
    <property type="project" value="UniProtKB-SubCell"/>
</dbReference>